<feature type="region of interest" description="Disordered" evidence="1">
    <location>
        <begin position="553"/>
        <end position="622"/>
    </location>
</feature>
<feature type="compositionally biased region" description="Polar residues" evidence="1">
    <location>
        <begin position="559"/>
        <end position="583"/>
    </location>
</feature>
<feature type="compositionally biased region" description="Polar residues" evidence="1">
    <location>
        <begin position="337"/>
        <end position="348"/>
    </location>
</feature>
<feature type="compositionally biased region" description="Low complexity" evidence="1">
    <location>
        <begin position="516"/>
        <end position="527"/>
    </location>
</feature>
<gene>
    <name evidence="2" type="ORF">C6P45_000439</name>
</gene>
<evidence type="ECO:0000313" key="2">
    <source>
        <dbReference type="EMBL" id="KAG0665562.1"/>
    </source>
</evidence>
<dbReference type="Proteomes" id="UP000750334">
    <property type="component" value="Unassembled WGS sequence"/>
</dbReference>
<feature type="compositionally biased region" description="Polar residues" evidence="1">
    <location>
        <begin position="55"/>
        <end position="88"/>
    </location>
</feature>
<dbReference type="EMBL" id="PUHR01000111">
    <property type="protein sequence ID" value="KAG0665562.1"/>
    <property type="molecule type" value="Genomic_DNA"/>
</dbReference>
<feature type="compositionally biased region" description="Polar residues" evidence="1">
    <location>
        <begin position="227"/>
        <end position="254"/>
    </location>
</feature>
<feature type="region of interest" description="Disordered" evidence="1">
    <location>
        <begin position="504"/>
        <end position="540"/>
    </location>
</feature>
<feature type="region of interest" description="Disordered" evidence="1">
    <location>
        <begin position="431"/>
        <end position="469"/>
    </location>
</feature>
<sequence>MPKHSKAPSFSNIDMTTAGSIVTKSPNEALNKWKIPHYYKKNSSTASSSSYANTPLDNNSDQQHILTSKNNSALSTPDLSHLNKSSNGKFMKSPTFKNLTSPKKMIMHDNDKKQSRSKKNGKNGMVFVNYTIQDDPDKINNDENIISQNNNFIQHDLPNEISQELFNSPNLIASLPQSKQVNSKQKSARKRMMKIFGSSKNKFANMNGLMKDDKENRMDTSSMEANNTISYIPTTRKSVSKPTPLNRSISTPSLNKEEMVMPSNTSSKSSQSRKKSYGSLLKYGKLTNSATSFNNIPVMEDFSFDDMMNEIVPKSNNDNDNVTAVPVSKNRKGGKTPRTSRVASASSIKQKRQQQQQQQQPQSTYSNLSSSYLNDPNMNTNIASMPMFDANMDASKAMEMAMTEQQKFNNFNFQNSNNMPMNNANINHSTPSLHSTNNNTGQLNRMYTSSSSSTHLPINSSGSTNNISPNSNIVGLGISPSSDSPKLKNEENDASIAFSKMVTKKKRASTMDSIPSSRNSMSNGNNMIKPIGSNGANKDINSGLSSMNNIYSPIRTASPARQRSSTRGSSNYRLSRDISSLSSVPDAPENSYLDTQQYNQKVPGTNGNGTIIPTNNSNTRIGHRKKQESISEVYRQQQQIMNNTVSTPSSASVPFITPPYFTSNLAIPSSNSTSSTPSVGDLSTAGLVHGNGMNLSQGMYMNTSNSSFLEGNVSMDNSQNNAIIEMSDIQTPLESNPGIDAVTSTTTPTTQGTPSNLLNKNGKDRRFIRNSNLEHENMPYLPNDTSTSSSSAMESLMTNSLSTSTSHTLNKIPTNASNIVYQNANGEPFTLVNTGIASNDINLNHFNNGKMLGMQRLTNTNGNTNMSDDQLIQQMYMEFDFENPNGFLNDNQRVMSGTAHGDMITESPTMTSIAGATSSTSPSTIVPQNANSSTMTHSQLQNELSNSMMNNDNSITTSNNNNNNTGSMMMMMMNGDELINTFNSTMASGSEIPDISNETNVVDVNNEMTTAFLDN</sequence>
<feature type="compositionally biased region" description="Low complexity" evidence="1">
    <location>
        <begin position="603"/>
        <end position="619"/>
    </location>
</feature>
<comment type="caution">
    <text evidence="2">The sequence shown here is derived from an EMBL/GenBank/DDBJ whole genome shotgun (WGS) entry which is preliminary data.</text>
</comment>
<keyword evidence="3" id="KW-1185">Reference proteome</keyword>
<name>A0A9P6W838_MAUEX</name>
<feature type="compositionally biased region" description="Polar residues" evidence="1">
    <location>
        <begin position="592"/>
        <end position="602"/>
    </location>
</feature>
<feature type="compositionally biased region" description="Low complexity" evidence="1">
    <location>
        <begin position="353"/>
        <end position="374"/>
    </location>
</feature>
<feature type="region of interest" description="Disordered" evidence="1">
    <location>
        <begin position="227"/>
        <end position="273"/>
    </location>
</feature>
<dbReference type="AlphaFoldDB" id="A0A9P6W838"/>
<protein>
    <submittedName>
        <fullName evidence="2">Uncharacterized protein</fullName>
    </submittedName>
</protein>
<feature type="compositionally biased region" description="Low complexity" evidence="1">
    <location>
        <begin position="43"/>
        <end position="54"/>
    </location>
</feature>
<evidence type="ECO:0000256" key="1">
    <source>
        <dbReference type="SAM" id="MobiDB-lite"/>
    </source>
</evidence>
<reference evidence="2 3" key="1">
    <citation type="submission" date="2020-11" db="EMBL/GenBank/DDBJ databases">
        <title>Kefir isolates.</title>
        <authorList>
            <person name="Marcisauskas S."/>
            <person name="Kim Y."/>
            <person name="Blasche S."/>
        </authorList>
    </citation>
    <scope>NUCLEOTIDE SEQUENCE [LARGE SCALE GENOMIC DNA]</scope>
    <source>
        <strain evidence="2 3">OG2</strain>
    </source>
</reference>
<feature type="region of interest" description="Disordered" evidence="1">
    <location>
        <begin position="43"/>
        <end position="122"/>
    </location>
</feature>
<accession>A0A9P6W838</accession>
<organism evidence="2 3">
    <name type="scientific">Maudiozyma exigua</name>
    <name type="common">Yeast</name>
    <name type="synonym">Kazachstania exigua</name>
    <dbReference type="NCBI Taxonomy" id="34358"/>
    <lineage>
        <taxon>Eukaryota</taxon>
        <taxon>Fungi</taxon>
        <taxon>Dikarya</taxon>
        <taxon>Ascomycota</taxon>
        <taxon>Saccharomycotina</taxon>
        <taxon>Saccharomycetes</taxon>
        <taxon>Saccharomycetales</taxon>
        <taxon>Saccharomycetaceae</taxon>
        <taxon>Maudiozyma</taxon>
    </lineage>
</organism>
<proteinExistence type="predicted"/>
<evidence type="ECO:0000313" key="3">
    <source>
        <dbReference type="Proteomes" id="UP000750334"/>
    </source>
</evidence>
<dbReference type="OrthoDB" id="4069723at2759"/>
<feature type="region of interest" description="Disordered" evidence="1">
    <location>
        <begin position="313"/>
        <end position="377"/>
    </location>
</feature>